<accession>A0ABN7E8T9</accession>
<proteinExistence type="predicted"/>
<comment type="caution">
    <text evidence="1">The sequence shown here is derived from an EMBL/GenBank/DDBJ whole genome shotgun (WGS) entry which is preliminary data.</text>
</comment>
<name>A0ABN7E8T9_SPIIN</name>
<sequence>MRRRCTGILSIRGGSELLKDNRVHHRVTTPYHPQTMARSFILRSTQQEEALHHIWYALKRCKASPIDRRTSHRREEDNPPKIIRHLLRAYQMR</sequence>
<dbReference type="EMBL" id="CACRZD030000095">
    <property type="protein sequence ID" value="CAA6674285.1"/>
    <property type="molecule type" value="Genomic_DNA"/>
</dbReference>
<keyword evidence="2" id="KW-1185">Reference proteome</keyword>
<evidence type="ECO:0000313" key="1">
    <source>
        <dbReference type="EMBL" id="CAA6674285.1"/>
    </source>
</evidence>
<reference evidence="2" key="1">
    <citation type="journal article" date="2020" name="Sci. Rep.">
        <title>Chromosome-scale genome assembly for the duckweed Spirodela intermedia, integrating cytogenetic maps, PacBio and Oxford Nanopore libraries.</title>
        <authorList>
            <person name="Hoang P.T.N."/>
            <person name="Fiebig A."/>
            <person name="Novak P."/>
            <person name="Macas J."/>
            <person name="Cao H.X."/>
            <person name="Stepanenko A."/>
            <person name="Chen G."/>
            <person name="Borisjuk N."/>
            <person name="Scholz U."/>
            <person name="Schubert I."/>
        </authorList>
    </citation>
    <scope>NUCLEOTIDE SEQUENCE [LARGE SCALE GENOMIC DNA]</scope>
</reference>
<gene>
    <name evidence="1" type="ORF">SI7747_UN020643</name>
</gene>
<dbReference type="Proteomes" id="UP001189122">
    <property type="component" value="Unassembled WGS sequence"/>
</dbReference>
<protein>
    <submittedName>
        <fullName evidence="1">Uncharacterized protein</fullName>
    </submittedName>
</protein>
<evidence type="ECO:0000313" key="2">
    <source>
        <dbReference type="Proteomes" id="UP001189122"/>
    </source>
</evidence>
<organism evidence="1 2">
    <name type="scientific">Spirodela intermedia</name>
    <name type="common">Intermediate duckweed</name>
    <dbReference type="NCBI Taxonomy" id="51605"/>
    <lineage>
        <taxon>Eukaryota</taxon>
        <taxon>Viridiplantae</taxon>
        <taxon>Streptophyta</taxon>
        <taxon>Embryophyta</taxon>
        <taxon>Tracheophyta</taxon>
        <taxon>Spermatophyta</taxon>
        <taxon>Magnoliopsida</taxon>
        <taxon>Liliopsida</taxon>
        <taxon>Araceae</taxon>
        <taxon>Lemnoideae</taxon>
        <taxon>Spirodela</taxon>
    </lineage>
</organism>